<sequence length="227" mass="26054">AHVPSPFIQCPVCLKVLRAASEPDLSEILAHAQLHHVVKGQKCKHCALVFTGRNELNSHYRSGAHTCKQWDNVKREISPYKNLFRIKRLRIPKPPPSVNDASVGLKAKAHRVYSQISELSLKMQVGQETCLECGQQLNSADHFLGVMTCAKCNYNTCCQNAMFMHYDTTHRYRKRYLGMPRLHLKTCTLLETKHRCDCGYNTSHPNRLEIERFPNDVVCRKYIDKSC</sequence>
<dbReference type="GO" id="GO:0003677">
    <property type="term" value="F:DNA binding"/>
    <property type="evidence" value="ECO:0007669"/>
    <property type="project" value="UniProtKB-KW"/>
</dbReference>
<dbReference type="Proteomes" id="UP000708208">
    <property type="component" value="Unassembled WGS sequence"/>
</dbReference>
<dbReference type="AlphaFoldDB" id="A0A8J2JYL6"/>
<protein>
    <recommendedName>
        <fullName evidence="2">C2H2-type domain-containing protein</fullName>
    </recommendedName>
</protein>
<proteinExistence type="predicted"/>
<dbReference type="SMART" id="SM00355">
    <property type="entry name" value="ZnF_C2H2"/>
    <property type="match status" value="2"/>
</dbReference>
<name>A0A8J2JYL6_9HEXA</name>
<keyword evidence="1" id="KW-0863">Zinc-finger</keyword>
<accession>A0A8J2JYL6</accession>
<keyword evidence="4" id="KW-1185">Reference proteome</keyword>
<evidence type="ECO:0000259" key="2">
    <source>
        <dbReference type="PROSITE" id="PS50157"/>
    </source>
</evidence>
<keyword evidence="1" id="KW-0862">Zinc</keyword>
<evidence type="ECO:0000313" key="3">
    <source>
        <dbReference type="EMBL" id="CAG7728967.1"/>
    </source>
</evidence>
<reference evidence="3" key="1">
    <citation type="submission" date="2021-06" db="EMBL/GenBank/DDBJ databases">
        <authorList>
            <person name="Hodson N. C."/>
            <person name="Mongue J. A."/>
            <person name="Jaron S. K."/>
        </authorList>
    </citation>
    <scope>NUCLEOTIDE SEQUENCE</scope>
</reference>
<dbReference type="EMBL" id="CAJVCH010171363">
    <property type="protein sequence ID" value="CAG7728967.1"/>
    <property type="molecule type" value="Genomic_DNA"/>
</dbReference>
<dbReference type="GO" id="GO:0008270">
    <property type="term" value="F:zinc ion binding"/>
    <property type="evidence" value="ECO:0007669"/>
    <property type="project" value="UniProtKB-KW"/>
</dbReference>
<keyword evidence="1" id="KW-0479">Metal-binding</keyword>
<dbReference type="PROSITE" id="PS50157">
    <property type="entry name" value="ZINC_FINGER_C2H2_2"/>
    <property type="match status" value="1"/>
</dbReference>
<dbReference type="Pfam" id="PF25429">
    <property type="entry name" value="zf-POGZ"/>
    <property type="match status" value="1"/>
</dbReference>
<feature type="non-terminal residue" evidence="3">
    <location>
        <position position="1"/>
    </location>
</feature>
<evidence type="ECO:0000313" key="4">
    <source>
        <dbReference type="Proteomes" id="UP000708208"/>
    </source>
</evidence>
<dbReference type="PROSITE" id="PS00028">
    <property type="entry name" value="ZINC_FINGER_C2H2_1"/>
    <property type="match status" value="1"/>
</dbReference>
<gene>
    <name evidence="3" type="ORF">AFUS01_LOCUS17709</name>
</gene>
<feature type="domain" description="C2H2-type" evidence="2">
    <location>
        <begin position="41"/>
        <end position="70"/>
    </location>
</feature>
<evidence type="ECO:0000256" key="1">
    <source>
        <dbReference type="PROSITE-ProRule" id="PRU00042"/>
    </source>
</evidence>
<dbReference type="InterPro" id="IPR013087">
    <property type="entry name" value="Znf_C2H2_type"/>
</dbReference>
<dbReference type="InterPro" id="IPR057618">
    <property type="entry name" value="Znf_POGZ/Z280C-D-like"/>
</dbReference>
<organism evidence="3 4">
    <name type="scientific">Allacma fusca</name>
    <dbReference type="NCBI Taxonomy" id="39272"/>
    <lineage>
        <taxon>Eukaryota</taxon>
        <taxon>Metazoa</taxon>
        <taxon>Ecdysozoa</taxon>
        <taxon>Arthropoda</taxon>
        <taxon>Hexapoda</taxon>
        <taxon>Collembola</taxon>
        <taxon>Symphypleona</taxon>
        <taxon>Sminthuridae</taxon>
        <taxon>Allacma</taxon>
    </lineage>
</organism>
<comment type="caution">
    <text evidence="3">The sequence shown here is derived from an EMBL/GenBank/DDBJ whole genome shotgun (WGS) entry which is preliminary data.</text>
</comment>